<reference evidence="1" key="1">
    <citation type="submission" date="2020-07" db="EMBL/GenBank/DDBJ databases">
        <title>Huge and variable diversity of episymbiotic CPR bacteria and DPANN archaea in groundwater ecosystems.</title>
        <authorList>
            <person name="He C.Y."/>
            <person name="Keren R."/>
            <person name="Whittaker M."/>
            <person name="Farag I.F."/>
            <person name="Doudna J."/>
            <person name="Cate J.H.D."/>
            <person name="Banfield J.F."/>
        </authorList>
    </citation>
    <scope>NUCLEOTIDE SEQUENCE</scope>
    <source>
        <strain evidence="1">NC_groundwater_580_Pr5_B-0.1um_64_19</strain>
    </source>
</reference>
<evidence type="ECO:0000313" key="1">
    <source>
        <dbReference type="EMBL" id="MBI2678262.1"/>
    </source>
</evidence>
<comment type="caution">
    <text evidence="1">The sequence shown here is derived from an EMBL/GenBank/DDBJ whole genome shotgun (WGS) entry which is preliminary data.</text>
</comment>
<gene>
    <name evidence="1" type="ORF">HYX28_05735</name>
</gene>
<name>A0A932A874_9BACT</name>
<dbReference type="PANTHER" id="PTHR15364">
    <property type="entry name" value="2'-DEOXYNUCLEOSIDE 5'-PHOSPHATE N-HYDROLASE 1"/>
    <property type="match status" value="1"/>
</dbReference>
<dbReference type="InterPro" id="IPR051239">
    <property type="entry name" value="2'-dNMP_N-hydrolase"/>
</dbReference>
<dbReference type="Gene3D" id="3.40.50.450">
    <property type="match status" value="1"/>
</dbReference>
<evidence type="ECO:0000313" key="2">
    <source>
        <dbReference type="Proteomes" id="UP000779809"/>
    </source>
</evidence>
<dbReference type="EMBL" id="JACPNR010000006">
    <property type="protein sequence ID" value="MBI2678262.1"/>
    <property type="molecule type" value="Genomic_DNA"/>
</dbReference>
<protein>
    <submittedName>
        <fullName evidence="1">Nucleoside 2-deoxyribosyltransferase</fullName>
    </submittedName>
</protein>
<dbReference type="Pfam" id="PF05014">
    <property type="entry name" value="Nuc_deoxyrib_tr"/>
    <property type="match status" value="1"/>
</dbReference>
<sequence length="142" mass="15850">MRLFLAGPLFNAAERDFNRRLRDALVEAEHEVWLPQEKEPRERSGAAIFKKDVEGIEWAAVVVANMDGPDPDSGTCWECGYAYAKKKPVLAYRTDLRHAEDAALGRFNLMIEKSATKVLLLPGAGVEQVARKLLAALDKLEL</sequence>
<dbReference type="Proteomes" id="UP000779809">
    <property type="component" value="Unassembled WGS sequence"/>
</dbReference>
<accession>A0A932A874</accession>
<dbReference type="GO" id="GO:0009159">
    <property type="term" value="P:deoxyribonucleoside monophosphate catabolic process"/>
    <property type="evidence" value="ECO:0007669"/>
    <property type="project" value="TreeGrafter"/>
</dbReference>
<proteinExistence type="predicted"/>
<organism evidence="1 2">
    <name type="scientific">Candidatus Korobacter versatilis</name>
    <dbReference type="NCBI Taxonomy" id="658062"/>
    <lineage>
        <taxon>Bacteria</taxon>
        <taxon>Pseudomonadati</taxon>
        <taxon>Acidobacteriota</taxon>
        <taxon>Terriglobia</taxon>
        <taxon>Terriglobales</taxon>
        <taxon>Candidatus Korobacteraceae</taxon>
        <taxon>Candidatus Korobacter</taxon>
    </lineage>
</organism>
<dbReference type="GO" id="GO:0070694">
    <property type="term" value="F:5-hydroxymethyl-dUMP N-hydrolase activity"/>
    <property type="evidence" value="ECO:0007669"/>
    <property type="project" value="TreeGrafter"/>
</dbReference>
<dbReference type="InterPro" id="IPR007710">
    <property type="entry name" value="Nucleoside_deoxyribTrfase"/>
</dbReference>
<dbReference type="SUPFAM" id="SSF52309">
    <property type="entry name" value="N-(deoxy)ribosyltransferase-like"/>
    <property type="match status" value="1"/>
</dbReference>
<dbReference type="AlphaFoldDB" id="A0A932A874"/>
<dbReference type="PANTHER" id="PTHR15364:SF0">
    <property type="entry name" value="2'-DEOXYNUCLEOSIDE 5'-PHOSPHATE N-HYDROLASE 1"/>
    <property type="match status" value="1"/>
</dbReference>